<keyword evidence="7" id="KW-0805">Transcription regulation</keyword>
<dbReference type="SUPFAM" id="SSF57667">
    <property type="entry name" value="beta-beta-alpha zinc fingers"/>
    <property type="match status" value="2"/>
</dbReference>
<feature type="compositionally biased region" description="Basic and acidic residues" evidence="12">
    <location>
        <begin position="578"/>
        <end position="587"/>
    </location>
</feature>
<feature type="region of interest" description="Disordered" evidence="12">
    <location>
        <begin position="565"/>
        <end position="587"/>
    </location>
</feature>
<comment type="subcellular location">
    <subcellularLocation>
        <location evidence="1">Nucleus</location>
    </subcellularLocation>
</comment>
<keyword evidence="3" id="KW-0479">Metal-binding</keyword>
<dbReference type="FunFam" id="3.30.160.60:FF:000100">
    <property type="entry name" value="Zinc finger 45-like"/>
    <property type="match status" value="1"/>
</dbReference>
<dbReference type="FunFam" id="3.30.160.60:FF:001480">
    <property type="entry name" value="Si:cabz01071911.3"/>
    <property type="match status" value="1"/>
</dbReference>
<dbReference type="SMART" id="SM00355">
    <property type="entry name" value="ZnF_C2H2"/>
    <property type="match status" value="4"/>
</dbReference>
<evidence type="ECO:0000256" key="3">
    <source>
        <dbReference type="ARBA" id="ARBA00022723"/>
    </source>
</evidence>
<keyword evidence="10" id="KW-0539">Nucleus</keyword>
<evidence type="ECO:0000256" key="2">
    <source>
        <dbReference type="ARBA" id="ARBA00006991"/>
    </source>
</evidence>
<dbReference type="EMBL" id="BPLR01007383">
    <property type="protein sequence ID" value="GIY16472.1"/>
    <property type="molecule type" value="Genomic_DNA"/>
</dbReference>
<dbReference type="Proteomes" id="UP001054945">
    <property type="component" value="Unassembled WGS sequence"/>
</dbReference>
<evidence type="ECO:0000256" key="9">
    <source>
        <dbReference type="ARBA" id="ARBA00023163"/>
    </source>
</evidence>
<dbReference type="GO" id="GO:0006355">
    <property type="term" value="P:regulation of DNA-templated transcription"/>
    <property type="evidence" value="ECO:0007669"/>
    <property type="project" value="UniProtKB-ARBA"/>
</dbReference>
<dbReference type="FunFam" id="3.30.160.60:FF:000188">
    <property type="entry name" value="Zinc finger protein 787"/>
    <property type="match status" value="1"/>
</dbReference>
<name>A0AAV4R7U6_CAEEX</name>
<organism evidence="14 15">
    <name type="scientific">Caerostris extrusa</name>
    <name type="common">Bark spider</name>
    <name type="synonym">Caerostris bankana</name>
    <dbReference type="NCBI Taxonomy" id="172846"/>
    <lineage>
        <taxon>Eukaryota</taxon>
        <taxon>Metazoa</taxon>
        <taxon>Ecdysozoa</taxon>
        <taxon>Arthropoda</taxon>
        <taxon>Chelicerata</taxon>
        <taxon>Arachnida</taxon>
        <taxon>Araneae</taxon>
        <taxon>Araneomorphae</taxon>
        <taxon>Entelegynae</taxon>
        <taxon>Araneoidea</taxon>
        <taxon>Araneidae</taxon>
        <taxon>Caerostris</taxon>
    </lineage>
</organism>
<evidence type="ECO:0000256" key="1">
    <source>
        <dbReference type="ARBA" id="ARBA00004123"/>
    </source>
</evidence>
<evidence type="ECO:0000256" key="7">
    <source>
        <dbReference type="ARBA" id="ARBA00023015"/>
    </source>
</evidence>
<dbReference type="GO" id="GO:0008270">
    <property type="term" value="F:zinc ion binding"/>
    <property type="evidence" value="ECO:0007669"/>
    <property type="project" value="UniProtKB-KW"/>
</dbReference>
<dbReference type="PROSITE" id="PS00028">
    <property type="entry name" value="ZINC_FINGER_C2H2_1"/>
    <property type="match status" value="3"/>
</dbReference>
<dbReference type="FunFam" id="3.30.160.60:FF:002343">
    <property type="entry name" value="Zinc finger protein 33A"/>
    <property type="match status" value="1"/>
</dbReference>
<evidence type="ECO:0000256" key="8">
    <source>
        <dbReference type="ARBA" id="ARBA00023125"/>
    </source>
</evidence>
<feature type="domain" description="C2H2-type" evidence="13">
    <location>
        <begin position="508"/>
        <end position="535"/>
    </location>
</feature>
<keyword evidence="6" id="KW-0862">Zinc</keyword>
<dbReference type="Gene3D" id="3.30.160.60">
    <property type="entry name" value="Classic Zinc Finger"/>
    <property type="match status" value="4"/>
</dbReference>
<accession>A0AAV4R7U6</accession>
<evidence type="ECO:0000256" key="6">
    <source>
        <dbReference type="ARBA" id="ARBA00022833"/>
    </source>
</evidence>
<feature type="domain" description="C2H2-type" evidence="13">
    <location>
        <begin position="536"/>
        <end position="563"/>
    </location>
</feature>
<sequence>MNRQIECPSTDSRRTNSPYTIVFNVCSKEVSHDILKNGSGQSRPPIQQNAYLDANVKKRRIAYITREVKDCSATLPECSSGNLVGWPSLSENKSSTHESIVPDIHQRIDCKETATAEISSQHGVSTHNQYNPGISDFPFPGTPAVEENESKSIYVQQTSEASNVFKYKNFLYSDAGTSGFEANNPMSLADQSFLPGFQQAFGRRNALMNRMPQHNKDLSQIEYSQPSDASNQEHPANIPMSLAGQSFLPEFQQTFGQMNAVMNRMHQHPNVFSQMEYSGTTATKEVPYSTGNLIHPTNIAEQTEPFSFTTLTFDDPLQNLPFSTNKDDNNPTNKQCTEFSYGITNSDSYARNSNQTHQHNFGREILTSSTELRTWEYSSSVTYSSENQKACNISTTTTANDSNAIHKNHSDKIFSRNVNSSKNLDTPGNARKQSYRRILPKDLLVFPVARRYKCNFCDKTYSRRSNLNKHVRTHNGDKPYQCTECDKSYDYPYQLRDHNYKHTGEKPHSCGECGKCFADKSNLRVHLRSHTGERPFACNKCSKRYFQNVDLKCHMLKRAEERRKCDSCGTEFSPEDSPEGHKCTKNK</sequence>
<keyword evidence="9" id="KW-0804">Transcription</keyword>
<dbReference type="InterPro" id="IPR050331">
    <property type="entry name" value="Zinc_finger"/>
</dbReference>
<keyword evidence="5 11" id="KW-0863">Zinc-finger</keyword>
<reference evidence="14 15" key="1">
    <citation type="submission" date="2021-06" db="EMBL/GenBank/DDBJ databases">
        <title>Caerostris extrusa draft genome.</title>
        <authorList>
            <person name="Kono N."/>
            <person name="Arakawa K."/>
        </authorList>
    </citation>
    <scope>NUCLEOTIDE SEQUENCE [LARGE SCALE GENOMIC DNA]</scope>
</reference>
<comment type="caution">
    <text evidence="14">The sequence shown here is derived from an EMBL/GenBank/DDBJ whole genome shotgun (WGS) entry which is preliminary data.</text>
</comment>
<feature type="domain" description="C2H2-type" evidence="13">
    <location>
        <begin position="480"/>
        <end position="507"/>
    </location>
</feature>
<evidence type="ECO:0000259" key="13">
    <source>
        <dbReference type="PROSITE" id="PS50157"/>
    </source>
</evidence>
<dbReference type="GO" id="GO:0003677">
    <property type="term" value="F:DNA binding"/>
    <property type="evidence" value="ECO:0007669"/>
    <property type="project" value="UniProtKB-KW"/>
</dbReference>
<feature type="domain" description="C2H2-type" evidence="13">
    <location>
        <begin position="452"/>
        <end position="479"/>
    </location>
</feature>
<proteinExistence type="inferred from homology"/>
<evidence type="ECO:0000256" key="5">
    <source>
        <dbReference type="ARBA" id="ARBA00022771"/>
    </source>
</evidence>
<dbReference type="PANTHER" id="PTHR16515">
    <property type="entry name" value="PR DOMAIN ZINC FINGER PROTEIN"/>
    <property type="match status" value="1"/>
</dbReference>
<dbReference type="PROSITE" id="PS50157">
    <property type="entry name" value="ZINC_FINGER_C2H2_2"/>
    <property type="match status" value="4"/>
</dbReference>
<evidence type="ECO:0000256" key="10">
    <source>
        <dbReference type="ARBA" id="ARBA00023242"/>
    </source>
</evidence>
<dbReference type="GO" id="GO:0005634">
    <property type="term" value="C:nucleus"/>
    <property type="evidence" value="ECO:0007669"/>
    <property type="project" value="UniProtKB-SubCell"/>
</dbReference>
<evidence type="ECO:0000256" key="12">
    <source>
        <dbReference type="SAM" id="MobiDB-lite"/>
    </source>
</evidence>
<evidence type="ECO:0000313" key="15">
    <source>
        <dbReference type="Proteomes" id="UP001054945"/>
    </source>
</evidence>
<dbReference type="PANTHER" id="PTHR16515:SF66">
    <property type="entry name" value="C2H2-TYPE DOMAIN-CONTAINING PROTEIN"/>
    <property type="match status" value="1"/>
</dbReference>
<protein>
    <recommendedName>
        <fullName evidence="13">C2H2-type domain-containing protein</fullName>
    </recommendedName>
</protein>
<evidence type="ECO:0000256" key="4">
    <source>
        <dbReference type="ARBA" id="ARBA00022737"/>
    </source>
</evidence>
<evidence type="ECO:0000256" key="11">
    <source>
        <dbReference type="PROSITE-ProRule" id="PRU00042"/>
    </source>
</evidence>
<dbReference type="Pfam" id="PF00096">
    <property type="entry name" value="zf-C2H2"/>
    <property type="match status" value="3"/>
</dbReference>
<dbReference type="InterPro" id="IPR036236">
    <property type="entry name" value="Znf_C2H2_sf"/>
</dbReference>
<comment type="similarity">
    <text evidence="2">Belongs to the krueppel C2H2-type zinc-finger protein family.</text>
</comment>
<keyword evidence="15" id="KW-1185">Reference proteome</keyword>
<keyword evidence="8" id="KW-0238">DNA-binding</keyword>
<evidence type="ECO:0000313" key="14">
    <source>
        <dbReference type="EMBL" id="GIY16472.1"/>
    </source>
</evidence>
<keyword evidence="4" id="KW-0677">Repeat</keyword>
<gene>
    <name evidence="14" type="ORF">CEXT_423011</name>
</gene>
<dbReference type="InterPro" id="IPR013087">
    <property type="entry name" value="Znf_C2H2_type"/>
</dbReference>
<dbReference type="AlphaFoldDB" id="A0AAV4R7U6"/>